<dbReference type="GO" id="GO:0003700">
    <property type="term" value="F:DNA-binding transcription factor activity"/>
    <property type="evidence" value="ECO:0007669"/>
    <property type="project" value="TreeGrafter"/>
</dbReference>
<reference evidence="6 7" key="1">
    <citation type="submission" date="2019-07" db="EMBL/GenBank/DDBJ databases">
        <authorList>
            <person name="Duangmal K."/>
            <person name="Teo W.F.A."/>
        </authorList>
    </citation>
    <scope>NUCLEOTIDE SEQUENCE [LARGE SCALE GENOMIC DNA]</scope>
    <source>
        <strain evidence="6 7">TBRC 6029</strain>
    </source>
</reference>
<evidence type="ECO:0000256" key="2">
    <source>
        <dbReference type="ARBA" id="ARBA00023125"/>
    </source>
</evidence>
<keyword evidence="7" id="KW-1185">Reference proteome</keyword>
<keyword evidence="1" id="KW-0805">Transcription regulation</keyword>
<evidence type="ECO:0000313" key="7">
    <source>
        <dbReference type="Proteomes" id="UP000320011"/>
    </source>
</evidence>
<dbReference type="Pfam" id="PF00440">
    <property type="entry name" value="TetR_N"/>
    <property type="match status" value="1"/>
</dbReference>
<dbReference type="GO" id="GO:0000976">
    <property type="term" value="F:transcription cis-regulatory region binding"/>
    <property type="evidence" value="ECO:0007669"/>
    <property type="project" value="TreeGrafter"/>
</dbReference>
<gene>
    <name evidence="6" type="ORF">FNH05_09560</name>
</gene>
<name>A0A558D351_9PSEU</name>
<dbReference type="RefSeq" id="WP_144586978.1">
    <property type="nucleotide sequence ID" value="NZ_VJWX01000064.1"/>
</dbReference>
<evidence type="ECO:0000256" key="3">
    <source>
        <dbReference type="ARBA" id="ARBA00023163"/>
    </source>
</evidence>
<comment type="caution">
    <text evidence="6">The sequence shown here is derived from an EMBL/GenBank/DDBJ whole genome shotgun (WGS) entry which is preliminary data.</text>
</comment>
<protein>
    <submittedName>
        <fullName evidence="6">TetR/AcrR family transcriptional regulator</fullName>
    </submittedName>
</protein>
<dbReference type="InterPro" id="IPR009057">
    <property type="entry name" value="Homeodomain-like_sf"/>
</dbReference>
<dbReference type="PROSITE" id="PS50977">
    <property type="entry name" value="HTH_TETR_2"/>
    <property type="match status" value="1"/>
</dbReference>
<keyword evidence="3" id="KW-0804">Transcription</keyword>
<reference evidence="6 7" key="2">
    <citation type="submission" date="2019-08" db="EMBL/GenBank/DDBJ databases">
        <title>Amycolatopsis acidicola sp. nov., isolated from peat swamp forest soil.</title>
        <authorList>
            <person name="Srisuk N."/>
        </authorList>
    </citation>
    <scope>NUCLEOTIDE SEQUENCE [LARGE SCALE GENOMIC DNA]</scope>
    <source>
        <strain evidence="6 7">TBRC 6029</strain>
    </source>
</reference>
<dbReference type="Gene3D" id="1.10.357.10">
    <property type="entry name" value="Tetracycline Repressor, domain 2"/>
    <property type="match status" value="1"/>
</dbReference>
<dbReference type="AlphaFoldDB" id="A0A558D351"/>
<sequence length="197" mass="21589">MEPVRRIVDGRRAGTVQRLLSAAVEEVRAVEYHELTVRSVARRADVSPATAYTYFSSKEHLVSSILWWKLQAVPIPDPVPGETASARLVAVIRGITQLFADEPELSRACTTALLADDAEVRRLRDQIGTELVDRLTEAIGPMPDTAAKALTMATVGGFVLAGTGYLRFEELPDRLADITDLLLEGASPAKPRKRRAR</sequence>
<feature type="DNA-binding region" description="H-T-H motif" evidence="4">
    <location>
        <begin position="36"/>
        <end position="55"/>
    </location>
</feature>
<dbReference type="PANTHER" id="PTHR30055:SF234">
    <property type="entry name" value="HTH-TYPE TRANSCRIPTIONAL REGULATOR BETI"/>
    <property type="match status" value="1"/>
</dbReference>
<organism evidence="6 7">
    <name type="scientific">Amycolatopsis rhizosphaerae</name>
    <dbReference type="NCBI Taxonomy" id="2053003"/>
    <lineage>
        <taxon>Bacteria</taxon>
        <taxon>Bacillati</taxon>
        <taxon>Actinomycetota</taxon>
        <taxon>Actinomycetes</taxon>
        <taxon>Pseudonocardiales</taxon>
        <taxon>Pseudonocardiaceae</taxon>
        <taxon>Amycolatopsis</taxon>
    </lineage>
</organism>
<evidence type="ECO:0000256" key="4">
    <source>
        <dbReference type="PROSITE-ProRule" id="PRU00335"/>
    </source>
</evidence>
<accession>A0A558D351</accession>
<evidence type="ECO:0000259" key="5">
    <source>
        <dbReference type="PROSITE" id="PS50977"/>
    </source>
</evidence>
<dbReference type="Proteomes" id="UP000320011">
    <property type="component" value="Unassembled WGS sequence"/>
</dbReference>
<dbReference type="PANTHER" id="PTHR30055">
    <property type="entry name" value="HTH-TYPE TRANSCRIPTIONAL REGULATOR RUTR"/>
    <property type="match status" value="1"/>
</dbReference>
<dbReference type="EMBL" id="VJWX01000064">
    <property type="protein sequence ID" value="TVT55416.1"/>
    <property type="molecule type" value="Genomic_DNA"/>
</dbReference>
<keyword evidence="2 4" id="KW-0238">DNA-binding</keyword>
<evidence type="ECO:0000313" key="6">
    <source>
        <dbReference type="EMBL" id="TVT55416.1"/>
    </source>
</evidence>
<dbReference type="InterPro" id="IPR001647">
    <property type="entry name" value="HTH_TetR"/>
</dbReference>
<dbReference type="SUPFAM" id="SSF46689">
    <property type="entry name" value="Homeodomain-like"/>
    <property type="match status" value="1"/>
</dbReference>
<feature type="domain" description="HTH tetR-type" evidence="5">
    <location>
        <begin position="13"/>
        <end position="73"/>
    </location>
</feature>
<evidence type="ECO:0000256" key="1">
    <source>
        <dbReference type="ARBA" id="ARBA00023015"/>
    </source>
</evidence>
<proteinExistence type="predicted"/>
<dbReference type="InterPro" id="IPR050109">
    <property type="entry name" value="HTH-type_TetR-like_transc_reg"/>
</dbReference>
<dbReference type="OrthoDB" id="4537491at2"/>